<dbReference type="EMBL" id="LNQE01000109">
    <property type="protein sequence ID" value="KUG29261.1"/>
    <property type="molecule type" value="Genomic_DNA"/>
</dbReference>
<dbReference type="GO" id="GO:0016757">
    <property type="term" value="F:glycosyltransferase activity"/>
    <property type="evidence" value="ECO:0007669"/>
    <property type="project" value="InterPro"/>
</dbReference>
<evidence type="ECO:0000313" key="2">
    <source>
        <dbReference type="EMBL" id="KUG29261.1"/>
    </source>
</evidence>
<dbReference type="PANTHER" id="PTHR12526:SF638">
    <property type="entry name" value="SPORE COAT PROTEIN SA"/>
    <property type="match status" value="1"/>
</dbReference>
<dbReference type="SUPFAM" id="SSF53756">
    <property type="entry name" value="UDP-Glycosyltransferase/glycogen phosphorylase"/>
    <property type="match status" value="1"/>
</dbReference>
<organism evidence="2">
    <name type="scientific">hydrocarbon metagenome</name>
    <dbReference type="NCBI Taxonomy" id="938273"/>
    <lineage>
        <taxon>unclassified sequences</taxon>
        <taxon>metagenomes</taxon>
        <taxon>ecological metagenomes</taxon>
    </lineage>
</organism>
<dbReference type="InterPro" id="IPR001296">
    <property type="entry name" value="Glyco_trans_1"/>
</dbReference>
<evidence type="ECO:0000259" key="1">
    <source>
        <dbReference type="Pfam" id="PF00534"/>
    </source>
</evidence>
<comment type="caution">
    <text evidence="2">The sequence shown here is derived from an EMBL/GenBank/DDBJ whole genome shotgun (WGS) entry which is preliminary data.</text>
</comment>
<accession>A0A0W8G831</accession>
<dbReference type="Pfam" id="PF00534">
    <property type="entry name" value="Glycos_transf_1"/>
    <property type="match status" value="1"/>
</dbReference>
<dbReference type="Gene3D" id="3.40.50.2000">
    <property type="entry name" value="Glycogen Phosphorylase B"/>
    <property type="match status" value="2"/>
</dbReference>
<protein>
    <submittedName>
        <fullName evidence="2">Glycosyl transferase, group 1</fullName>
    </submittedName>
</protein>
<reference evidence="2" key="1">
    <citation type="journal article" date="2015" name="Proc. Natl. Acad. Sci. U.S.A.">
        <title>Networks of energetic and metabolic interactions define dynamics in microbial communities.</title>
        <authorList>
            <person name="Embree M."/>
            <person name="Liu J.K."/>
            <person name="Al-Bassam M.M."/>
            <person name="Zengler K."/>
        </authorList>
    </citation>
    <scope>NUCLEOTIDE SEQUENCE</scope>
</reference>
<sequence>MTYGTPPQQPSPSLPETAYVTLWFPKPSETFIYREAQIMRRMGMPLRVYAMYGRLDSHLSGDMQRDDIPVERLGCRHILPGASAFAYWLKRRPEVFKPLMASLLFRRWRCLEQTGENYWACYCGCHLARRFEETGVRHIHACWANGPATAAWVASALTGIPFSFTGRAGDIYPADGALKEKIAQAAFARVDAAFNIDYLRGFAGGRDDKIVLVRNCLSWENCQDAPAPMRPPYHIMALCRFVRTKGLDVLLRACRSLADDGVDFTLTLAGSGPQCLPLKALVRRLGLTEKVRFPGFVPHDQVPRVLREADVFVTPSKVVQSGDRDGLPTVIMEALMHRVPVVATDVGGIREVVRDGETGRLIPQLDVEAMKRAILDVLLHRDTSLAMAERGRQLILDYYDSEKNARRMIELICAHSA</sequence>
<gene>
    <name evidence="2" type="ORF">ASZ90_000848</name>
</gene>
<name>A0A0W8G831_9ZZZZ</name>
<feature type="domain" description="Glycosyl transferase family 1" evidence="1">
    <location>
        <begin position="236"/>
        <end position="393"/>
    </location>
</feature>
<proteinExistence type="predicted"/>
<dbReference type="PANTHER" id="PTHR12526">
    <property type="entry name" value="GLYCOSYLTRANSFERASE"/>
    <property type="match status" value="1"/>
</dbReference>
<keyword evidence="2" id="KW-0808">Transferase</keyword>
<dbReference type="AlphaFoldDB" id="A0A0W8G831"/>